<organism evidence="2 3">
    <name type="scientific">Asbolus verrucosus</name>
    <name type="common">Desert ironclad beetle</name>
    <dbReference type="NCBI Taxonomy" id="1661398"/>
    <lineage>
        <taxon>Eukaryota</taxon>
        <taxon>Metazoa</taxon>
        <taxon>Ecdysozoa</taxon>
        <taxon>Arthropoda</taxon>
        <taxon>Hexapoda</taxon>
        <taxon>Insecta</taxon>
        <taxon>Pterygota</taxon>
        <taxon>Neoptera</taxon>
        <taxon>Endopterygota</taxon>
        <taxon>Coleoptera</taxon>
        <taxon>Polyphaga</taxon>
        <taxon>Cucujiformia</taxon>
        <taxon>Tenebrionidae</taxon>
        <taxon>Pimeliinae</taxon>
        <taxon>Asbolus</taxon>
    </lineage>
</organism>
<feature type="compositionally biased region" description="Low complexity" evidence="1">
    <location>
        <begin position="708"/>
        <end position="727"/>
    </location>
</feature>
<feature type="non-terminal residue" evidence="2">
    <location>
        <position position="1506"/>
    </location>
</feature>
<feature type="compositionally biased region" description="Pro residues" evidence="1">
    <location>
        <begin position="598"/>
        <end position="609"/>
    </location>
</feature>
<feature type="compositionally biased region" description="Polar residues" evidence="1">
    <location>
        <begin position="525"/>
        <end position="574"/>
    </location>
</feature>
<feature type="region of interest" description="Disordered" evidence="1">
    <location>
        <begin position="1281"/>
        <end position="1301"/>
    </location>
</feature>
<reference evidence="2 3" key="1">
    <citation type="submission" date="2017-03" db="EMBL/GenBank/DDBJ databases">
        <title>Genome of the blue death feigning beetle - Asbolus verrucosus.</title>
        <authorList>
            <person name="Rider S.D."/>
        </authorList>
    </citation>
    <scope>NUCLEOTIDE SEQUENCE [LARGE SCALE GENOMIC DNA]</scope>
    <source>
        <strain evidence="2">Butters</strain>
        <tissue evidence="2">Head and leg muscle</tissue>
    </source>
</reference>
<dbReference type="EMBL" id="QDEB01041708">
    <property type="protein sequence ID" value="RZC38602.1"/>
    <property type="molecule type" value="Genomic_DNA"/>
</dbReference>
<dbReference type="PANTHER" id="PTHR16112">
    <property type="entry name" value="METHYL-CPG BINDING PROTEIN, DROSOPHILA"/>
    <property type="match status" value="1"/>
</dbReference>
<proteinExistence type="predicted"/>
<dbReference type="STRING" id="1661398.A0A482W0D7"/>
<feature type="compositionally biased region" description="Low complexity" evidence="1">
    <location>
        <begin position="1340"/>
        <end position="1355"/>
    </location>
</feature>
<dbReference type="OrthoDB" id="641149at2759"/>
<sequence length="1506" mass="161613">MPYAGCVSLSQIFTRPDKLALSQHFNKESLGNQPQVWPQSPTSSSQLGNRLQNYQENQHLVRYQNQDHPANRILSSSPLVVGDGTMMVQQTSTPTNISQPIHQNHQISNSNSQSSNVHVHHQHIIGPNGQVISVQGPINSNQVSSNAQPINQIVNTSMITNTNNGVVIQGQNVVPSQSHQHRVFINSQPSEPSGPGRPNIQMIPVGLTNQQQRQDGQNRLHQHFYNNQSSYPQIQQYDASKQMRPTFLPGNNQIMNGFRPQNIVNSQNNQIMQAPVMINNQQQKLQWPNRIQPNQQNQQISMAVQSSQSPNAYERVPPLHQHTPSPTLWQDEIKRKKVKLGKIVKNRPYHMMECPTIHPPCPNIDVRQIPGENGRSVIINHLPQNNQNASSPSFMEDPSGYLAQQTALLNNTINRQTGANACAGMVCNSPVTSTHNQQTQNITPVPNSQTNEVPLPSNVVISHMKQTQNVSNRTNQSLNVVKTQQVPHNIVMSQQYNQMMAHGVADSSVTNDHIQCQGCVSDSGHSNHLQSNKVVQGHSRPNSQPGTPSSSGAIDDPVTSSTYSDKQVNLSSPDSRPIQGGTVSTSNVSPLDGSQSDPPTPNPHTPTPPQRNDAVQVNNSISFAVYNQQGQVQQVNQSREVCSSVNYSKPDTCCAMPTHSAVVTGSKLSSPYTSGVVTTMASGRTVGSNTITSVLAGRANTATVSINSPATMPASTTPTTVTGQGTPSAQMQSVNVSKSPLEMVQSVVSSIQVPHSQNFNTVGSSSHTNPQISPSHIVKHSPTGLPPGHILVSSGGQLIMANAGNNCQSGVMPPPPPKLMSNQGAMPPISVSPMITNVTAAVSQVIPAVAQQVLGQQTVLVNALPAPFVLQSGVTMTMDGSMAVGQNMQLPQLVAGNVIQQQIQLDNSDPRRTSGTLLSPENKKKGKKRKMSSQTVANMLHIAAQQNSGVVMSQQGFPQQIQMAHSPQGLAAGPVMQALTIVPSKTGGPPQIVMNGQPMTNTNHLSTQQLIANSQPAQQINLLQPVNLINGTTGVVQNFPTIQQFIVPNLGGMVMNPDGTATLLQDTSNIGMQLQLQNVNGQNVLTPVQNNGMFNGGQSILAASPAGMVIRAPATSQGKIIQQQQHSPGAQFLSPNGGQFVVNGAQFSGQLSPLVASVSPSQQVTFGTSTPQIRPTNSMQQAQQEFIQCGQMGQTLMVPCTPAGNIAVSSSNQQNTTFVQQNTTIVQQQTTMVSNSQQLQNFQANNQPNPSNVGRTTTLNVDQNFIISSNDNKQVQALLVQRESPQNSYRHSVSTQTAVNQNAQTVTTNTFCQTSTLSAGSPPDTTTHSPLASGGQSPPTADTTTHSGSTDDGLSPAPSNCSATCDSAMGRQASCTMAMVHCISSSEPDSADLSTQNSDHDWSRASINAPQKTDLTDVTSGQIHFSKKQNTPTHVAYAESSTMMAGLQFIGDQMKAQEAVVSSHNFDKIIHKRKNSDTLLVMETHHMHSSLFDEEEVFLEIVKTST</sequence>
<dbReference type="GO" id="GO:0010369">
    <property type="term" value="C:chromocenter"/>
    <property type="evidence" value="ECO:0007669"/>
    <property type="project" value="TreeGrafter"/>
</dbReference>
<evidence type="ECO:0000256" key="1">
    <source>
        <dbReference type="SAM" id="MobiDB-lite"/>
    </source>
</evidence>
<evidence type="ECO:0000313" key="2">
    <source>
        <dbReference type="EMBL" id="RZC38602.1"/>
    </source>
</evidence>
<feature type="compositionally biased region" description="Polar residues" evidence="1">
    <location>
        <begin position="1283"/>
        <end position="1294"/>
    </location>
</feature>
<protein>
    <submittedName>
        <fullName evidence="2">Methyl-CpG-binding domain protein 5</fullName>
    </submittedName>
</protein>
<feature type="region of interest" description="Disordered" evidence="1">
    <location>
        <begin position="1314"/>
        <end position="1362"/>
    </location>
</feature>
<keyword evidence="3" id="KW-1185">Reference proteome</keyword>
<feature type="region of interest" description="Disordered" evidence="1">
    <location>
        <begin position="905"/>
        <end position="932"/>
    </location>
</feature>
<evidence type="ECO:0000313" key="3">
    <source>
        <dbReference type="Proteomes" id="UP000292052"/>
    </source>
</evidence>
<dbReference type="GO" id="GO:0003682">
    <property type="term" value="F:chromatin binding"/>
    <property type="evidence" value="ECO:0007669"/>
    <property type="project" value="TreeGrafter"/>
</dbReference>
<feature type="region of interest" description="Disordered" evidence="1">
    <location>
        <begin position="708"/>
        <end position="730"/>
    </location>
</feature>
<accession>A0A482W0D7</accession>
<feature type="region of interest" description="Disordered" evidence="1">
    <location>
        <begin position="525"/>
        <end position="614"/>
    </location>
</feature>
<feature type="compositionally biased region" description="Polar residues" evidence="1">
    <location>
        <begin position="905"/>
        <end position="919"/>
    </location>
</feature>
<feature type="compositionally biased region" description="Polar residues" evidence="1">
    <location>
        <begin position="1314"/>
        <end position="1339"/>
    </location>
</feature>
<comment type="caution">
    <text evidence="2">The sequence shown here is derived from an EMBL/GenBank/DDBJ whole genome shotgun (WGS) entry which is preliminary data.</text>
</comment>
<gene>
    <name evidence="2" type="ORF">BDFB_004598</name>
</gene>
<dbReference type="GO" id="GO:0005634">
    <property type="term" value="C:nucleus"/>
    <property type="evidence" value="ECO:0007669"/>
    <property type="project" value="TreeGrafter"/>
</dbReference>
<dbReference type="Proteomes" id="UP000292052">
    <property type="component" value="Unassembled WGS sequence"/>
</dbReference>
<feature type="compositionally biased region" description="Polar residues" evidence="1">
    <location>
        <begin position="581"/>
        <end position="597"/>
    </location>
</feature>
<name>A0A482W0D7_ASBVE</name>
<dbReference type="PANTHER" id="PTHR16112:SF16">
    <property type="entry name" value="SIX-BANDED, ISOFORM H"/>
    <property type="match status" value="1"/>
</dbReference>